<evidence type="ECO:0000313" key="1">
    <source>
        <dbReference type="EMBL" id="RPB18890.1"/>
    </source>
</evidence>
<organism evidence="1 2">
    <name type="scientific">Terfezia boudieri ATCC MYA-4762</name>
    <dbReference type="NCBI Taxonomy" id="1051890"/>
    <lineage>
        <taxon>Eukaryota</taxon>
        <taxon>Fungi</taxon>
        <taxon>Dikarya</taxon>
        <taxon>Ascomycota</taxon>
        <taxon>Pezizomycotina</taxon>
        <taxon>Pezizomycetes</taxon>
        <taxon>Pezizales</taxon>
        <taxon>Pezizaceae</taxon>
        <taxon>Terfezia</taxon>
    </lineage>
</organism>
<evidence type="ECO:0000313" key="2">
    <source>
        <dbReference type="Proteomes" id="UP000267821"/>
    </source>
</evidence>
<dbReference type="Proteomes" id="UP000267821">
    <property type="component" value="Unassembled WGS sequence"/>
</dbReference>
<dbReference type="InParanoid" id="A0A3N4L7L5"/>
<name>A0A3N4L7L5_9PEZI</name>
<accession>A0A3N4L7L5</accession>
<reference evidence="1 2" key="1">
    <citation type="journal article" date="2018" name="Nat. Ecol. Evol.">
        <title>Pezizomycetes genomes reveal the molecular basis of ectomycorrhizal truffle lifestyle.</title>
        <authorList>
            <person name="Murat C."/>
            <person name="Payen T."/>
            <person name="Noel B."/>
            <person name="Kuo A."/>
            <person name="Morin E."/>
            <person name="Chen J."/>
            <person name="Kohler A."/>
            <person name="Krizsan K."/>
            <person name="Balestrini R."/>
            <person name="Da Silva C."/>
            <person name="Montanini B."/>
            <person name="Hainaut M."/>
            <person name="Levati E."/>
            <person name="Barry K.W."/>
            <person name="Belfiori B."/>
            <person name="Cichocki N."/>
            <person name="Clum A."/>
            <person name="Dockter R.B."/>
            <person name="Fauchery L."/>
            <person name="Guy J."/>
            <person name="Iotti M."/>
            <person name="Le Tacon F."/>
            <person name="Lindquist E.A."/>
            <person name="Lipzen A."/>
            <person name="Malagnac F."/>
            <person name="Mello A."/>
            <person name="Molinier V."/>
            <person name="Miyauchi S."/>
            <person name="Poulain J."/>
            <person name="Riccioni C."/>
            <person name="Rubini A."/>
            <person name="Sitrit Y."/>
            <person name="Splivallo R."/>
            <person name="Traeger S."/>
            <person name="Wang M."/>
            <person name="Zifcakova L."/>
            <person name="Wipf D."/>
            <person name="Zambonelli A."/>
            <person name="Paolocci F."/>
            <person name="Nowrousian M."/>
            <person name="Ottonello S."/>
            <person name="Baldrian P."/>
            <person name="Spatafora J.W."/>
            <person name="Henrissat B."/>
            <person name="Nagy L.G."/>
            <person name="Aury J.M."/>
            <person name="Wincker P."/>
            <person name="Grigoriev I.V."/>
            <person name="Bonfante P."/>
            <person name="Martin F.M."/>
        </authorList>
    </citation>
    <scope>NUCLEOTIDE SEQUENCE [LARGE SCALE GENOMIC DNA]</scope>
    <source>
        <strain evidence="1 2">ATCC MYA-4762</strain>
    </source>
</reference>
<protein>
    <submittedName>
        <fullName evidence="1">Uncharacterized protein</fullName>
    </submittedName>
</protein>
<gene>
    <name evidence="1" type="ORF">L211DRAFT_853703</name>
</gene>
<keyword evidence="2" id="KW-1185">Reference proteome</keyword>
<proteinExistence type="predicted"/>
<sequence length="143" mass="15983">MECVGLDDFPASGATVIRRDPQTDDTKPAHKALNELMLDCFKKIWESRGKHKRAAAREALVVEVGQVKDEEGADAEGRAPNKRSRYYDGRPVVIYILDPEDAVHHPQPRVWNWNVGGVKKLGVLYEASLNELHIKVSSQLPNG</sequence>
<dbReference type="EMBL" id="ML121605">
    <property type="protein sequence ID" value="RPB18890.1"/>
    <property type="molecule type" value="Genomic_DNA"/>
</dbReference>
<dbReference type="OrthoDB" id="5464484at2759"/>
<dbReference type="AlphaFoldDB" id="A0A3N4L7L5"/>